<organism evidence="5 6">
    <name type="scientific">Rhodamnia argentea</name>
    <dbReference type="NCBI Taxonomy" id="178133"/>
    <lineage>
        <taxon>Eukaryota</taxon>
        <taxon>Viridiplantae</taxon>
        <taxon>Streptophyta</taxon>
        <taxon>Embryophyta</taxon>
        <taxon>Tracheophyta</taxon>
        <taxon>Spermatophyta</taxon>
        <taxon>Magnoliopsida</taxon>
        <taxon>eudicotyledons</taxon>
        <taxon>Gunneridae</taxon>
        <taxon>Pentapetalae</taxon>
        <taxon>rosids</taxon>
        <taxon>malvids</taxon>
        <taxon>Myrtales</taxon>
        <taxon>Myrtaceae</taxon>
        <taxon>Myrtoideae</taxon>
        <taxon>Myrteae</taxon>
        <taxon>Australasian group</taxon>
        <taxon>Rhodamnia</taxon>
    </lineage>
</organism>
<dbReference type="Gene3D" id="3.50.50.60">
    <property type="entry name" value="FAD/NAD(P)-binding domain"/>
    <property type="match status" value="1"/>
</dbReference>
<accession>A0ABM3H3H1</accession>
<name>A0ABM3H3H1_9MYRT</name>
<proteinExistence type="inferred from homology"/>
<reference evidence="5" key="1">
    <citation type="submission" date="2025-05" db="UniProtKB">
        <authorList>
            <consortium name="RefSeq"/>
        </authorList>
    </citation>
    <scope>NUCLEOTIDE SEQUENCE [LARGE SCALE GENOMIC DNA]</scope>
</reference>
<evidence type="ECO:0000313" key="6">
    <source>
        <dbReference type="RefSeq" id="XP_048131161.1"/>
    </source>
</evidence>
<dbReference type="PANTHER" id="PTHR45934:SF2">
    <property type="entry name" value="MONOOXYGENASE 1"/>
    <property type="match status" value="1"/>
</dbReference>
<evidence type="ECO:0000256" key="1">
    <source>
        <dbReference type="ARBA" id="ARBA00023002"/>
    </source>
</evidence>
<feature type="domain" description="FAD-binding" evidence="4">
    <location>
        <begin position="8"/>
        <end position="326"/>
    </location>
</feature>
<dbReference type="Pfam" id="PF01494">
    <property type="entry name" value="FAD_binding_3"/>
    <property type="match status" value="1"/>
</dbReference>
<gene>
    <name evidence="6" type="primary">LOC115755487</name>
</gene>
<sequence>MNEAEERDIVIVGGGICGLATALALHRKGIRSLVLERSEGLRATGAALTIRANGWRALDHLGLGSVLRKDSFHIDGCGIMKVDRGTKLEKLPLSKGEARCIKRSDLVEALAKDLPQGTVRFGCHVISVKLDPVTSSAVLELHNGFVIKAKVLIGCDGVNSAVLKYLHMNPTKFSATSAIRGFTSYPEGHEFENLFIIARKEQVLLGRVPVNDTLVYWFVTRLWTSIDSKISENQQLIKMSSLETIKDFPEDMKEMIKNSDRSSLSCLRFRYRAPWDLMLGSFSKGTVTVAGDALHAMSPFIGQGGSASLEDAVVLARCLAQKILESDRNTISDKCAMDKYEEALNQYGKERRMRLIKLSTQSYLQNKMFETSSMVVKLFCIVILAVFFRDSVAHSQFDCGHL</sequence>
<evidence type="ECO:0000256" key="2">
    <source>
        <dbReference type="ARBA" id="ARBA00023033"/>
    </source>
</evidence>
<evidence type="ECO:0000259" key="4">
    <source>
        <dbReference type="Pfam" id="PF01494"/>
    </source>
</evidence>
<protein>
    <submittedName>
        <fullName evidence="6">Monooxygenase 1-like</fullName>
    </submittedName>
</protein>
<dbReference type="InterPro" id="IPR044560">
    <property type="entry name" value="MOase"/>
</dbReference>
<dbReference type="PANTHER" id="PTHR45934">
    <property type="entry name" value="FAD/NAD(P)-BINDING OXIDOREDUCTASE FAMILY PROTEIN"/>
    <property type="match status" value="1"/>
</dbReference>
<dbReference type="SUPFAM" id="SSF51905">
    <property type="entry name" value="FAD/NAD(P)-binding domain"/>
    <property type="match status" value="1"/>
</dbReference>
<reference evidence="6" key="2">
    <citation type="submission" date="2025-08" db="UniProtKB">
        <authorList>
            <consortium name="RefSeq"/>
        </authorList>
    </citation>
    <scope>IDENTIFICATION</scope>
    <source>
        <tissue evidence="6">Leaf</tissue>
    </source>
</reference>
<dbReference type="RefSeq" id="XP_048131161.1">
    <property type="nucleotide sequence ID" value="XM_048275204.1"/>
</dbReference>
<dbReference type="PRINTS" id="PR00420">
    <property type="entry name" value="RNGMNOXGNASE"/>
</dbReference>
<keyword evidence="5" id="KW-1185">Reference proteome</keyword>
<dbReference type="InterPro" id="IPR036188">
    <property type="entry name" value="FAD/NAD-bd_sf"/>
</dbReference>
<dbReference type="InterPro" id="IPR002938">
    <property type="entry name" value="FAD-bd"/>
</dbReference>
<keyword evidence="1" id="KW-0560">Oxidoreductase</keyword>
<evidence type="ECO:0000313" key="5">
    <source>
        <dbReference type="Proteomes" id="UP000827889"/>
    </source>
</evidence>
<dbReference type="Proteomes" id="UP000827889">
    <property type="component" value="Chromosome 2"/>
</dbReference>
<comment type="similarity">
    <text evidence="3">Belongs to the 3-hydroxybenzoate 6-hydroxylase family.</text>
</comment>
<dbReference type="GeneID" id="115755487"/>
<keyword evidence="2" id="KW-0503">Monooxygenase</keyword>
<evidence type="ECO:0000256" key="3">
    <source>
        <dbReference type="ARBA" id="ARBA00024018"/>
    </source>
</evidence>